<feature type="transmembrane region" description="Helical" evidence="1">
    <location>
        <begin position="7"/>
        <end position="28"/>
    </location>
</feature>
<evidence type="ECO:0000313" key="2">
    <source>
        <dbReference type="EnsemblMetazoa" id="tetur30g01310.1"/>
    </source>
</evidence>
<keyword evidence="1" id="KW-1133">Transmembrane helix</keyword>
<dbReference type="AlphaFoldDB" id="T1L0N0"/>
<feature type="transmembrane region" description="Helical" evidence="1">
    <location>
        <begin position="372"/>
        <end position="392"/>
    </location>
</feature>
<proteinExistence type="predicted"/>
<sequence>MIFLSKSALTISIRAICIAIFAWQFYLLTQNFQEFNVRKEKTHYIPNEIELPEIRIKIPYQFALDPVILQTKYKSRFDEVCRHFSVKKDCDGHLTNPILFAKSFSPYLQLSDIANYSYAPEILMPRIFMAGPKVDPRTTGKCKLISEASSSCLVLILRCLDSSGLPLKLSRAEVVTYSANHLFAFKLNATAMLLNIVYPEKALVEDDSLYAYSSLTPGKQITHGIGFTKHTENLLPSPYRTMCKDYNKRQTFEDCLNANSIDQTGLLFPETTVSLEKYRKESEVRFNAIFHTDNGTLLKIYKQCRSLVTQPMCSSVQYSFKMTKTIEDVSKGEESLILLFTVSSEPDSLIESKPEFPLSDYLILSGSLISTWFGISIMGQLLVASNLFYLAVERKNPVVSENQNEASESQVNSD</sequence>
<protein>
    <submittedName>
        <fullName evidence="2">Uncharacterized protein</fullName>
    </submittedName>
</protein>
<keyword evidence="1" id="KW-0472">Membrane</keyword>
<keyword evidence="1" id="KW-0812">Transmembrane</keyword>
<accession>T1L0N0</accession>
<reference evidence="2" key="2">
    <citation type="submission" date="2015-06" db="UniProtKB">
        <authorList>
            <consortium name="EnsemblMetazoa"/>
        </authorList>
    </citation>
    <scope>IDENTIFICATION</scope>
</reference>
<dbReference type="EMBL" id="CAEY01000867">
    <property type="status" value="NOT_ANNOTATED_CDS"/>
    <property type="molecule type" value="Genomic_DNA"/>
</dbReference>
<dbReference type="HOGENOM" id="CLU_037257_0_0_1"/>
<keyword evidence="3" id="KW-1185">Reference proteome</keyword>
<dbReference type="Proteomes" id="UP000015104">
    <property type="component" value="Unassembled WGS sequence"/>
</dbReference>
<dbReference type="EnsemblMetazoa" id="tetur30g01310.1">
    <property type="protein sequence ID" value="tetur30g01310.1"/>
    <property type="gene ID" value="tetur30g01310"/>
</dbReference>
<organism evidence="2 3">
    <name type="scientific">Tetranychus urticae</name>
    <name type="common">Two-spotted spider mite</name>
    <dbReference type="NCBI Taxonomy" id="32264"/>
    <lineage>
        <taxon>Eukaryota</taxon>
        <taxon>Metazoa</taxon>
        <taxon>Ecdysozoa</taxon>
        <taxon>Arthropoda</taxon>
        <taxon>Chelicerata</taxon>
        <taxon>Arachnida</taxon>
        <taxon>Acari</taxon>
        <taxon>Acariformes</taxon>
        <taxon>Trombidiformes</taxon>
        <taxon>Prostigmata</taxon>
        <taxon>Eleutherengona</taxon>
        <taxon>Raphignathae</taxon>
        <taxon>Tetranychoidea</taxon>
        <taxon>Tetranychidae</taxon>
        <taxon>Tetranychus</taxon>
    </lineage>
</organism>
<evidence type="ECO:0000313" key="3">
    <source>
        <dbReference type="Proteomes" id="UP000015104"/>
    </source>
</evidence>
<name>T1L0N0_TETUR</name>
<evidence type="ECO:0000256" key="1">
    <source>
        <dbReference type="SAM" id="Phobius"/>
    </source>
</evidence>
<reference evidence="3" key="1">
    <citation type="submission" date="2011-08" db="EMBL/GenBank/DDBJ databases">
        <authorList>
            <person name="Rombauts S."/>
        </authorList>
    </citation>
    <scope>NUCLEOTIDE SEQUENCE</scope>
    <source>
        <strain evidence="3">London</strain>
    </source>
</reference>